<dbReference type="AlphaFoldDB" id="A0A915BB28"/>
<name>A0A915BB28_PARUN</name>
<evidence type="ECO:0000313" key="1">
    <source>
        <dbReference type="Proteomes" id="UP000887569"/>
    </source>
</evidence>
<organism evidence="1 2">
    <name type="scientific">Parascaris univalens</name>
    <name type="common">Nematode worm</name>
    <dbReference type="NCBI Taxonomy" id="6257"/>
    <lineage>
        <taxon>Eukaryota</taxon>
        <taxon>Metazoa</taxon>
        <taxon>Ecdysozoa</taxon>
        <taxon>Nematoda</taxon>
        <taxon>Chromadorea</taxon>
        <taxon>Rhabditida</taxon>
        <taxon>Spirurina</taxon>
        <taxon>Ascaridomorpha</taxon>
        <taxon>Ascaridoidea</taxon>
        <taxon>Ascarididae</taxon>
        <taxon>Parascaris</taxon>
    </lineage>
</organism>
<proteinExistence type="predicted"/>
<protein>
    <submittedName>
        <fullName evidence="2">Uncharacterized protein</fullName>
    </submittedName>
</protein>
<evidence type="ECO:0000313" key="2">
    <source>
        <dbReference type="WBParaSite" id="PgR031_g093_t02"/>
    </source>
</evidence>
<dbReference type="Proteomes" id="UP000887569">
    <property type="component" value="Unplaced"/>
</dbReference>
<dbReference type="WBParaSite" id="PgR031_g093_t02">
    <property type="protein sequence ID" value="PgR031_g093_t02"/>
    <property type="gene ID" value="PgR031_g093"/>
</dbReference>
<accession>A0A915BB28</accession>
<reference evidence="2" key="1">
    <citation type="submission" date="2022-11" db="UniProtKB">
        <authorList>
            <consortium name="WormBaseParasite"/>
        </authorList>
    </citation>
    <scope>IDENTIFICATION</scope>
</reference>
<keyword evidence="1" id="KW-1185">Reference proteome</keyword>
<sequence>HWKDDFSKYDMQLIFYTMFTAKRLLPVCQAVAHRTPSRLPGRDVPILIKDVIAVEQNEGDLSSKVKYQLKQHIDDFFDFFSDILQLSHKDRRKAVGYRKFAFIQVKDIKLSAALPLAVPNSFHFAYAVFQRDIIFNWRLQTPTLICPASIASTNNRLANAAWLHFRGSKAVCDGGTTESAFQCSDEHKADETINYWTVVMRDERRWYGCDCCSRSEILKSADKSKVMRAVCYSVKPTDFCM</sequence>